<sequence length="134" mass="14984">MIWQGALLYDDTTSLAEATPTTITIGERTLRITSDNPARFIALDCETREQFTLRKAGLTVSRYVAECAGRHYTLRRRGLTREIRDGAGALVATTRGRANGDLQVDKFAEAPLVDVVFMTWALTFIDTPARRTLY</sequence>
<dbReference type="Proteomes" id="UP000642876">
    <property type="component" value="Unassembled WGS sequence"/>
</dbReference>
<dbReference type="EMBL" id="JACMYE010000001">
    <property type="protein sequence ID" value="MBC3177808.1"/>
    <property type="molecule type" value="Genomic_DNA"/>
</dbReference>
<accession>A0A7H0JXI5</accession>
<name>A0A7H0JXI5_9CORY</name>
<keyword evidence="4" id="KW-1185">Reference proteome</keyword>
<dbReference type="RefSeq" id="WP_171192893.1">
    <property type="nucleotide sequence ID" value="NZ_CP061032.1"/>
</dbReference>
<dbReference type="AlphaFoldDB" id="A0A7H0JXI5"/>
<dbReference type="EMBL" id="CP061032">
    <property type="protein sequence ID" value="QNP89751.1"/>
    <property type="molecule type" value="Genomic_DNA"/>
</dbReference>
<reference evidence="3 4" key="1">
    <citation type="submission" date="2020-08" db="EMBL/GenBank/DDBJ databases">
        <title>novel species in genus Corynebacterium.</title>
        <authorList>
            <person name="Zhang G."/>
        </authorList>
    </citation>
    <scope>NUCLEOTIDE SEQUENCE [LARGE SCALE GENOMIC DNA]</scope>
    <source>
        <strain evidence="3 4">zg-917</strain>
        <strain evidence="2">Zg-917</strain>
    </source>
</reference>
<protein>
    <submittedName>
        <fullName evidence="2">Uncharacterized protein</fullName>
    </submittedName>
</protein>
<evidence type="ECO:0000313" key="4">
    <source>
        <dbReference type="Proteomes" id="UP000642876"/>
    </source>
</evidence>
<evidence type="ECO:0000313" key="3">
    <source>
        <dbReference type="Proteomes" id="UP000516235"/>
    </source>
</evidence>
<dbReference type="KEGG" id="cluj:IAU68_08660"/>
<evidence type="ECO:0000313" key="1">
    <source>
        <dbReference type="EMBL" id="MBC3177808.1"/>
    </source>
</evidence>
<organism evidence="2 3">
    <name type="scientific">Corynebacterium lujinxingii</name>
    <dbReference type="NCBI Taxonomy" id="2763010"/>
    <lineage>
        <taxon>Bacteria</taxon>
        <taxon>Bacillati</taxon>
        <taxon>Actinomycetota</taxon>
        <taxon>Actinomycetes</taxon>
        <taxon>Mycobacteriales</taxon>
        <taxon>Corynebacteriaceae</taxon>
        <taxon>Corynebacterium</taxon>
    </lineage>
</organism>
<evidence type="ECO:0000313" key="2">
    <source>
        <dbReference type="EMBL" id="QNP89751.1"/>
    </source>
</evidence>
<proteinExistence type="predicted"/>
<dbReference type="Proteomes" id="UP000516235">
    <property type="component" value="Chromosome"/>
</dbReference>
<gene>
    <name evidence="1" type="ORF">H7348_00540</name>
    <name evidence="2" type="ORF">IAU68_08660</name>
</gene>